<dbReference type="Proteomes" id="UP001329825">
    <property type="component" value="Chromosome 7"/>
</dbReference>
<dbReference type="SUPFAM" id="SSF48208">
    <property type="entry name" value="Six-hairpin glycosidases"/>
    <property type="match status" value="1"/>
</dbReference>
<reference evidence="8 9" key="1">
    <citation type="submission" date="2024-01" db="EMBL/GenBank/DDBJ databases">
        <title>Comparative genomics of Cryptococcus and Kwoniella reveals pathogenesis evolution and contrasting modes of karyotype evolution via chromosome fusion or intercentromeric recombination.</title>
        <authorList>
            <person name="Coelho M.A."/>
            <person name="David-Palma M."/>
            <person name="Shea T."/>
            <person name="Bowers K."/>
            <person name="McGinley-Smith S."/>
            <person name="Mohammad A.W."/>
            <person name="Gnirke A."/>
            <person name="Yurkov A.M."/>
            <person name="Nowrousian M."/>
            <person name="Sun S."/>
            <person name="Cuomo C.A."/>
            <person name="Heitman J."/>
        </authorList>
    </citation>
    <scope>NUCLEOTIDE SEQUENCE [LARGE SCALE GENOMIC DNA]</scope>
    <source>
        <strain evidence="8">CBS 11374</strain>
    </source>
</reference>
<evidence type="ECO:0000259" key="6">
    <source>
        <dbReference type="Pfam" id="PF17389"/>
    </source>
</evidence>
<comment type="catalytic activity">
    <reaction evidence="1">
        <text>Hydrolysis of terminal non-reducing alpha-L-rhamnose residues in alpha-L-rhamnosides.</text>
        <dbReference type="EC" id="3.2.1.40"/>
    </reaction>
</comment>
<gene>
    <name evidence="8" type="ORF">IL334_005147</name>
</gene>
<evidence type="ECO:0000259" key="7">
    <source>
        <dbReference type="Pfam" id="PF17390"/>
    </source>
</evidence>
<dbReference type="Gene3D" id="2.60.40.10">
    <property type="entry name" value="Immunoglobulins"/>
    <property type="match status" value="1"/>
</dbReference>
<dbReference type="Gene3D" id="2.60.120.260">
    <property type="entry name" value="Galactose-binding domain-like"/>
    <property type="match status" value="2"/>
</dbReference>
<dbReference type="InterPro" id="IPR013737">
    <property type="entry name" value="Bac_rhamnosid_N"/>
</dbReference>
<dbReference type="Gene3D" id="2.60.420.10">
    <property type="entry name" value="Maltose phosphorylase, domain 3"/>
    <property type="match status" value="1"/>
</dbReference>
<dbReference type="InterPro" id="IPR016007">
    <property type="entry name" value="Alpha_rhamnosid"/>
</dbReference>
<dbReference type="PIRSF" id="PIRSF010631">
    <property type="entry name" value="A-rhamnsds"/>
    <property type="match status" value="1"/>
</dbReference>
<accession>A0ABZ1D698</accession>
<dbReference type="PANTHER" id="PTHR33307:SF6">
    <property type="entry name" value="ALPHA-RHAMNOSIDASE (EUROFUNG)-RELATED"/>
    <property type="match status" value="1"/>
</dbReference>
<name>A0ABZ1D698_9TREE</name>
<dbReference type="PANTHER" id="PTHR33307">
    <property type="entry name" value="ALPHA-RHAMNOSIDASE (EUROFUNG)"/>
    <property type="match status" value="1"/>
</dbReference>
<dbReference type="EMBL" id="CP141887">
    <property type="protein sequence ID" value="WRT68172.1"/>
    <property type="molecule type" value="Genomic_DNA"/>
</dbReference>
<dbReference type="EC" id="3.2.1.40" evidence="2"/>
<sequence length="882" mass="97463">MTITVCATIDAVTFEQYSESIGIGTPSPRISWQFGSDVHDWHQSEYEIEINKEDSLQPEVYTVESNSSVLVPWPAAPLKSRQRAHVSVRARGKDGVWTRPAKSTVEAGLLEEKDWSSSFVACSLQQSSHQSKRPYRLRQVFTVPSKPTRNARLYITALGVYESYLNGNIIGQDILAPGWTSYTARLPYQTYDITHLIKDGKNVLGAWVGEGWYSGILGYQGGARNIFGDQPSLLAQLEIDGQPIQGEWEWSFGAMTSSGLYDGETYDTRLPDDDEQGGGEWSKVKIMPKPASKLFSSQSPPIRAVSTVKPIDILITPSGKTVIDFGQNLAGYIRILTNPPVAAGAELVIRHAEVLEHGELGTRPLRYAKATDTIILGGEKSMVGYSPKFTFHGFRYAEISGWSGIAPQDVEAVVLQSSMERTGHFTCSHELINKLHENAVWSTIGNTIGIPSDCPQRDERLGWTGDVCVFSPTMSYLFNSSGFLSEWLQDLWQDQQKLNGVVPIFVPDTGTDVSTPEAIWGDAAVIVPSDTYRASGDLAVLEKQFQSIQMWLDQGVRRDIQTSLWDRDRDQLGDWLAPRAPPETPNMGPTDNILVADAWLIHSTRSAATIARAIGRQVDAERYDQQATELTEAFYDEYVTTSGRLVSETQTALCLLLHFDIFPSHCKGRRDYRAIFSERLAHLVAKANWLIDTGFAGTPIVLPTLAENGHLSHAYRMLQATQCPSWLSPVLLGATTIWERWDSMLSDGSINPGEMTSFNHYALGSVAAFMHEYIGGLRPMSAGWKEIIIQPRPGGTVTSAKTSHRSPYGKIAVGWEIRDAELHVDVEIPPNCTAKVVLPGSGLVGVIGSGRRHYSVPYELPAFPPASYVPHFAPVRSNEWAT</sequence>
<feature type="domain" description="Alpha-L-rhamnosidase six-hairpin glycosidase" evidence="6">
    <location>
        <begin position="420"/>
        <end position="774"/>
    </location>
</feature>
<dbReference type="GeneID" id="87957278"/>
<organism evidence="8 9">
    <name type="scientific">Kwoniella shivajii</name>
    <dbReference type="NCBI Taxonomy" id="564305"/>
    <lineage>
        <taxon>Eukaryota</taxon>
        <taxon>Fungi</taxon>
        <taxon>Dikarya</taxon>
        <taxon>Basidiomycota</taxon>
        <taxon>Agaricomycotina</taxon>
        <taxon>Tremellomycetes</taxon>
        <taxon>Tremellales</taxon>
        <taxon>Cryptococcaceae</taxon>
        <taxon>Kwoniella</taxon>
    </lineage>
</organism>
<keyword evidence="9" id="KW-1185">Reference proteome</keyword>
<evidence type="ECO:0000256" key="2">
    <source>
        <dbReference type="ARBA" id="ARBA00012652"/>
    </source>
</evidence>
<evidence type="ECO:0000259" key="5">
    <source>
        <dbReference type="Pfam" id="PF08531"/>
    </source>
</evidence>
<evidence type="ECO:0000256" key="1">
    <source>
        <dbReference type="ARBA" id="ARBA00001445"/>
    </source>
</evidence>
<dbReference type="Gene3D" id="1.50.10.10">
    <property type="match status" value="1"/>
</dbReference>
<dbReference type="InterPro" id="IPR008928">
    <property type="entry name" value="6-hairpin_glycosidase_sf"/>
</dbReference>
<feature type="domain" description="Alpha-L-rhamnosidase C-terminal" evidence="7">
    <location>
        <begin position="776"/>
        <end position="842"/>
    </location>
</feature>
<dbReference type="InterPro" id="IPR035398">
    <property type="entry name" value="Bac_rhamnosid_C"/>
</dbReference>
<evidence type="ECO:0000313" key="9">
    <source>
        <dbReference type="Proteomes" id="UP001329825"/>
    </source>
</evidence>
<dbReference type="InterPro" id="IPR035396">
    <property type="entry name" value="Bac_rhamnosid6H"/>
</dbReference>
<dbReference type="InterPro" id="IPR012341">
    <property type="entry name" value="6hp_glycosidase-like_sf"/>
</dbReference>
<proteinExistence type="predicted"/>
<dbReference type="Pfam" id="PF08531">
    <property type="entry name" value="Bac_rhamnosid_N"/>
    <property type="match status" value="1"/>
</dbReference>
<protein>
    <recommendedName>
        <fullName evidence="2">alpha-L-rhamnosidase</fullName>
        <ecNumber evidence="2">3.2.1.40</ecNumber>
    </recommendedName>
</protein>
<feature type="domain" description="Bacterial alpha-L-rhamnosidase N-terminal" evidence="5">
    <location>
        <begin position="148"/>
        <end position="305"/>
    </location>
</feature>
<dbReference type="RefSeq" id="XP_062792912.1">
    <property type="nucleotide sequence ID" value="XM_062936861.1"/>
</dbReference>
<dbReference type="Pfam" id="PF25788">
    <property type="entry name" value="Ig_Rha78A_N"/>
    <property type="match status" value="1"/>
</dbReference>
<dbReference type="Pfam" id="PF17390">
    <property type="entry name" value="Bac_rhamnosid_C"/>
    <property type="match status" value="1"/>
</dbReference>
<dbReference type="InterPro" id="IPR013783">
    <property type="entry name" value="Ig-like_fold"/>
</dbReference>
<evidence type="ECO:0000313" key="8">
    <source>
        <dbReference type="EMBL" id="WRT68172.1"/>
    </source>
</evidence>
<feature type="domain" description="Alpha-L-rhamnosidase concanavalin-like" evidence="4">
    <location>
        <begin position="316"/>
        <end position="415"/>
    </location>
</feature>
<dbReference type="Pfam" id="PF17389">
    <property type="entry name" value="Bac_rhamnosid6H"/>
    <property type="match status" value="1"/>
</dbReference>
<evidence type="ECO:0000256" key="3">
    <source>
        <dbReference type="ARBA" id="ARBA00022801"/>
    </source>
</evidence>
<dbReference type="InterPro" id="IPR008902">
    <property type="entry name" value="Rhamnosid_concanavalin"/>
</dbReference>
<keyword evidence="3" id="KW-0378">Hydrolase</keyword>
<evidence type="ECO:0000259" key="4">
    <source>
        <dbReference type="Pfam" id="PF05592"/>
    </source>
</evidence>
<dbReference type="Pfam" id="PF05592">
    <property type="entry name" value="Bac_rhamnosid"/>
    <property type="match status" value="1"/>
</dbReference>